<proteinExistence type="predicted"/>
<feature type="domain" description="SAC3/GANP/THP3 conserved" evidence="1">
    <location>
        <begin position="15"/>
        <end position="290"/>
    </location>
</feature>
<keyword evidence="3" id="KW-1185">Reference proteome</keyword>
<evidence type="ECO:0000313" key="2">
    <source>
        <dbReference type="EMBL" id="PIO55641.1"/>
    </source>
</evidence>
<dbReference type="InterPro" id="IPR005062">
    <property type="entry name" value="SAC3/GANP/THP3_conserved"/>
</dbReference>
<reference evidence="2 3" key="1">
    <citation type="submission" date="2015-09" db="EMBL/GenBank/DDBJ databases">
        <title>Draft genome of the parasitic nematode Teladorsagia circumcincta isolate WARC Sus (inbred).</title>
        <authorList>
            <person name="Mitreva M."/>
        </authorList>
    </citation>
    <scope>NUCLEOTIDE SEQUENCE [LARGE SCALE GENOMIC DNA]</scope>
    <source>
        <strain evidence="2 3">S</strain>
    </source>
</reference>
<accession>A0A2G9TCE6</accession>
<dbReference type="InterPro" id="IPR045107">
    <property type="entry name" value="SAC3/GANP/THP3"/>
</dbReference>
<dbReference type="GO" id="GO:0005737">
    <property type="term" value="C:cytoplasm"/>
    <property type="evidence" value="ECO:0007669"/>
    <property type="project" value="TreeGrafter"/>
</dbReference>
<dbReference type="PANTHER" id="PTHR12436">
    <property type="entry name" value="80 KDA MCM3-ASSOCIATED PROTEIN"/>
    <property type="match status" value="1"/>
</dbReference>
<gene>
    <name evidence="2" type="ORF">TELCIR_22971</name>
</gene>
<evidence type="ECO:0000313" key="3">
    <source>
        <dbReference type="Proteomes" id="UP000230423"/>
    </source>
</evidence>
<name>A0A2G9TCE6_TELCI</name>
<dbReference type="Gene3D" id="1.25.40.990">
    <property type="match status" value="1"/>
</dbReference>
<sequence length="330" mass="37883">MCSAPHSVVGRCMTMCPEAEIRFRLASNMVHALEKSEQDNSENPEDIRNRMVKEYTRPAAGTNHLHPDILRPPKILLSTVRYLVNLYKREKAKQFNLVYNFVCDRFRAVRQDMILQDISAAEALRILEAMIPFYLETDYICRTRNCDVYDWKLHSTQMEECLSRWAEAMEVVPYDSASIPTLCAYILQGIPSSTALQDLYAWKRYLDYNIFCILRDIIIAFRGNNYVRFFRRLSELPGDITVVAAVEAVRILRQRALYTITTAYKSPAVKIPKSTLGRWLQYDDISDILSHLGVPCSDFVPISSIDLSAIPNDDSRKLLSVICLSKSNTC</sequence>
<organism evidence="2 3">
    <name type="scientific">Teladorsagia circumcincta</name>
    <name type="common">Brown stomach worm</name>
    <name type="synonym">Ostertagia circumcincta</name>
    <dbReference type="NCBI Taxonomy" id="45464"/>
    <lineage>
        <taxon>Eukaryota</taxon>
        <taxon>Metazoa</taxon>
        <taxon>Ecdysozoa</taxon>
        <taxon>Nematoda</taxon>
        <taxon>Chromadorea</taxon>
        <taxon>Rhabditida</taxon>
        <taxon>Rhabditina</taxon>
        <taxon>Rhabditomorpha</taxon>
        <taxon>Strongyloidea</taxon>
        <taxon>Trichostrongylidae</taxon>
        <taxon>Teladorsagia</taxon>
    </lineage>
</organism>
<dbReference type="GO" id="GO:0070390">
    <property type="term" value="C:transcription export complex 2"/>
    <property type="evidence" value="ECO:0007669"/>
    <property type="project" value="TreeGrafter"/>
</dbReference>
<dbReference type="OrthoDB" id="264795at2759"/>
<dbReference type="PANTHER" id="PTHR12436:SF3">
    <property type="entry name" value="GERMINAL-CENTER ASSOCIATED NUCLEAR PROTEIN"/>
    <property type="match status" value="1"/>
</dbReference>
<evidence type="ECO:0000259" key="1">
    <source>
        <dbReference type="Pfam" id="PF03399"/>
    </source>
</evidence>
<dbReference type="GO" id="GO:0006406">
    <property type="term" value="P:mRNA export from nucleus"/>
    <property type="evidence" value="ECO:0007669"/>
    <property type="project" value="TreeGrafter"/>
</dbReference>
<dbReference type="Pfam" id="PF03399">
    <property type="entry name" value="SAC3_GANP"/>
    <property type="match status" value="1"/>
</dbReference>
<dbReference type="AlphaFoldDB" id="A0A2G9TCE6"/>
<dbReference type="Proteomes" id="UP000230423">
    <property type="component" value="Unassembled WGS sequence"/>
</dbReference>
<dbReference type="EMBL" id="KZ384925">
    <property type="protein sequence ID" value="PIO55641.1"/>
    <property type="molecule type" value="Genomic_DNA"/>
</dbReference>
<protein>
    <submittedName>
        <fullName evidence="2">SAC3/GANP family protein</fullName>
    </submittedName>
</protein>